<organism evidence="1 2">
    <name type="scientific">Rhodobium gokarnense</name>
    <dbReference type="NCBI Taxonomy" id="364296"/>
    <lineage>
        <taxon>Bacteria</taxon>
        <taxon>Pseudomonadati</taxon>
        <taxon>Pseudomonadota</taxon>
        <taxon>Alphaproteobacteria</taxon>
        <taxon>Hyphomicrobiales</taxon>
        <taxon>Rhodobiaceae</taxon>
        <taxon>Rhodobium</taxon>
    </lineage>
</organism>
<evidence type="ECO:0000313" key="2">
    <source>
        <dbReference type="Proteomes" id="UP001209755"/>
    </source>
</evidence>
<proteinExistence type="predicted"/>
<dbReference type="EMBL" id="JAOQNS010000005">
    <property type="protein sequence ID" value="MCW2307954.1"/>
    <property type="molecule type" value="Genomic_DNA"/>
</dbReference>
<protein>
    <submittedName>
        <fullName evidence="1">Uncharacterized protein</fullName>
    </submittedName>
</protein>
<evidence type="ECO:0000313" key="1">
    <source>
        <dbReference type="EMBL" id="MCW2307954.1"/>
    </source>
</evidence>
<reference evidence="2" key="1">
    <citation type="submission" date="2023-07" db="EMBL/GenBank/DDBJ databases">
        <title>Genome sequencing of Purple Non-Sulfur Bacteria from various extreme environments.</title>
        <authorList>
            <person name="Mayer M."/>
        </authorList>
    </citation>
    <scope>NUCLEOTIDE SEQUENCE [LARGE SCALE GENOMIC DNA]</scope>
    <source>
        <strain evidence="2">DSM 17935</strain>
    </source>
</reference>
<sequence length="95" mass="10565">MISLEDCIALSGLDEDEILAIAEHEHIPEIAAAALGNYLMHRDRGVEAVRNMIADDIRDALARGDDRHAWHLVMALRHFLSENAVVLEDPILSGR</sequence>
<name>A0ABT3HC76_9HYPH</name>
<comment type="caution">
    <text evidence="1">The sequence shown here is derived from an EMBL/GenBank/DDBJ whole genome shotgun (WGS) entry which is preliminary data.</text>
</comment>
<dbReference type="Proteomes" id="UP001209755">
    <property type="component" value="Unassembled WGS sequence"/>
</dbReference>
<keyword evidence="2" id="KW-1185">Reference proteome</keyword>
<accession>A0ABT3HC76</accession>
<dbReference type="RefSeq" id="WP_264601574.1">
    <property type="nucleotide sequence ID" value="NZ_JAOQNS010000005.1"/>
</dbReference>
<gene>
    <name evidence="1" type="ORF">M2319_002291</name>
</gene>